<feature type="compositionally biased region" description="Low complexity" evidence="1">
    <location>
        <begin position="7"/>
        <end position="32"/>
    </location>
</feature>
<dbReference type="SUPFAM" id="SSF51905">
    <property type="entry name" value="FAD/NAD(P)-binding domain"/>
    <property type="match status" value="1"/>
</dbReference>
<organism evidence="3 4">
    <name type="scientific">Streptomyces albipurpureus</name>
    <dbReference type="NCBI Taxonomy" id="2897419"/>
    <lineage>
        <taxon>Bacteria</taxon>
        <taxon>Bacillati</taxon>
        <taxon>Actinomycetota</taxon>
        <taxon>Actinomycetes</taxon>
        <taxon>Kitasatosporales</taxon>
        <taxon>Streptomycetaceae</taxon>
        <taxon>Streptomyces</taxon>
    </lineage>
</organism>
<reference evidence="3" key="1">
    <citation type="submission" date="2022-06" db="EMBL/GenBank/DDBJ databases">
        <title>Genome public.</title>
        <authorList>
            <person name="Sun Q."/>
        </authorList>
    </citation>
    <scope>NUCLEOTIDE SEQUENCE</scope>
    <source>
        <strain evidence="3">CWNU-1</strain>
    </source>
</reference>
<feature type="region of interest" description="Disordered" evidence="1">
    <location>
        <begin position="1"/>
        <end position="33"/>
    </location>
</feature>
<accession>A0ABT0V047</accession>
<evidence type="ECO:0000256" key="1">
    <source>
        <dbReference type="SAM" id="MobiDB-lite"/>
    </source>
</evidence>
<dbReference type="InterPro" id="IPR002938">
    <property type="entry name" value="FAD-bd"/>
</dbReference>
<proteinExistence type="predicted"/>
<dbReference type="PANTHER" id="PTHR43422:SF3">
    <property type="entry name" value="THIAMINE THIAZOLE SYNTHASE"/>
    <property type="match status" value="1"/>
</dbReference>
<evidence type="ECO:0000259" key="2">
    <source>
        <dbReference type="Pfam" id="PF01494"/>
    </source>
</evidence>
<dbReference type="EMBL" id="JAMQAW010000102">
    <property type="protein sequence ID" value="MCM2394174.1"/>
    <property type="molecule type" value="Genomic_DNA"/>
</dbReference>
<name>A0ABT0V047_9ACTN</name>
<protein>
    <submittedName>
        <fullName evidence="3">FAD-dependent monooxygenase</fullName>
    </submittedName>
</protein>
<feature type="domain" description="FAD-binding" evidence="2">
    <location>
        <begin position="38"/>
        <end position="382"/>
    </location>
</feature>
<dbReference type="Proteomes" id="UP001431429">
    <property type="component" value="Unassembled WGS sequence"/>
</dbReference>
<dbReference type="InterPro" id="IPR036188">
    <property type="entry name" value="FAD/NAD-bd_sf"/>
</dbReference>
<keyword evidence="4" id="KW-1185">Reference proteome</keyword>
<dbReference type="RefSeq" id="WP_250924455.1">
    <property type="nucleotide sequence ID" value="NZ_JAMQAW010000102.1"/>
</dbReference>
<dbReference type="Gene3D" id="3.50.50.60">
    <property type="entry name" value="FAD/NAD(P)-binding domain"/>
    <property type="match status" value="1"/>
</dbReference>
<comment type="caution">
    <text evidence="3">The sequence shown here is derived from an EMBL/GenBank/DDBJ whole genome shotgun (WGS) entry which is preliminary data.</text>
</comment>
<dbReference type="Pfam" id="PF01494">
    <property type="entry name" value="FAD_binding_3"/>
    <property type="match status" value="1"/>
</dbReference>
<evidence type="ECO:0000313" key="3">
    <source>
        <dbReference type="EMBL" id="MCM2394174.1"/>
    </source>
</evidence>
<evidence type="ECO:0000313" key="4">
    <source>
        <dbReference type="Proteomes" id="UP001431429"/>
    </source>
</evidence>
<keyword evidence="3" id="KW-0560">Oxidoreductase</keyword>
<gene>
    <name evidence="3" type="ORF">NBG84_38895</name>
</gene>
<dbReference type="GO" id="GO:0004497">
    <property type="term" value="F:monooxygenase activity"/>
    <property type="evidence" value="ECO:0007669"/>
    <property type="project" value="UniProtKB-KW"/>
</dbReference>
<dbReference type="PANTHER" id="PTHR43422">
    <property type="entry name" value="THIAMINE THIAZOLE SYNTHASE"/>
    <property type="match status" value="1"/>
</dbReference>
<sequence>MPRTDNADNAENTNNTENTDNTDSADNADSATPSPRRIVIIGGSLAGLLAAAATAEHADEVIVLERDTLPVGPQPRIGLPQASHVHLLWSGGARAMEALLPGTVHALLAAGARRVPVPTDMVAYAPRGWFRRWNRPTSHYVMTCSRDLLDSVIRSRIRPHPRITIREQTQVLGLTGGRRQITGVRVRTRDGVAGTIRASLVIDASGRGSRAPQWLAALGAPRPDERSVDSGLVYASRTYRAPDGTPHFPIVNVQADPRGPGPGRSAALLPIEQGRWLVTLAGTRGGEPSGDPDAFLAFAWSLRHPIVGDLIAGAKPLTEVTVTRSTVNRRRFYERMKNPPEGFAVLGDAVASYNPVYGHGMSVAAQGALALRETLRRHVPGTPGLTRTLQQELARPVSAAWSLATSQDALYPGTGRRPSAVERIQAAYASRLQLVSASNYRVAVALTDVMSLQRPASRLLRPDVVLAALLGPQFTPLDGPPLTRAELAVAHGRTEGPWSAPEGPSPT</sequence>
<keyword evidence="3" id="KW-0503">Monooxygenase</keyword>